<evidence type="ECO:0000313" key="3">
    <source>
        <dbReference type="Proteomes" id="UP001141981"/>
    </source>
</evidence>
<keyword evidence="1" id="KW-0472">Membrane</keyword>
<keyword evidence="1" id="KW-1133">Transmembrane helix</keyword>
<dbReference type="Proteomes" id="UP001141981">
    <property type="component" value="Unassembled WGS sequence"/>
</dbReference>
<dbReference type="AlphaFoldDB" id="A0A9X4AAP8"/>
<reference evidence="2" key="1">
    <citation type="journal article" date="2022" name="Microorganisms">
        <title>Antibiotic Susceptibility, Resistance Gene Determinants and Corresponding Genomic Regions in Lactobacillus amylovorus Isolates Derived from Wild Boars and Domestic Pigs.</title>
        <authorList>
            <person name="Moravkova M."/>
            <person name="Kostovova I."/>
            <person name="Kavanova K."/>
            <person name="Pechar R."/>
            <person name="Stanek S."/>
            <person name="Brychta A."/>
            <person name="Zeman M."/>
            <person name="Kubasova T."/>
        </authorList>
    </citation>
    <scope>NUCLEOTIDE SEQUENCE</scope>
    <source>
        <strain evidence="2">M490A</strain>
    </source>
</reference>
<comment type="caution">
    <text evidence="2">The sequence shown here is derived from an EMBL/GenBank/DDBJ whole genome shotgun (WGS) entry which is preliminary data.</text>
</comment>
<proteinExistence type="predicted"/>
<gene>
    <name evidence="2" type="ORF">ODU72_03150</name>
</gene>
<accession>A0A9X4AAP8</accession>
<evidence type="ECO:0000256" key="1">
    <source>
        <dbReference type="SAM" id="Phobius"/>
    </source>
</evidence>
<dbReference type="EMBL" id="JAOTGY010000004">
    <property type="protein sequence ID" value="MDB6257681.1"/>
    <property type="molecule type" value="Genomic_DNA"/>
</dbReference>
<sequence length="87" mass="10214">MAKYVTHEELELSNQKILREMDKQFNSLDKKLDKMSANTDIKSEQINTKFEQVNTKFEKQKVWFFTTGISIVVASCTIIGFLIKFFK</sequence>
<reference evidence="2" key="2">
    <citation type="submission" date="2022-10" db="EMBL/GenBank/DDBJ databases">
        <authorList>
            <person name="Kostovova I."/>
            <person name="Moravkova M."/>
            <person name="Pechar R."/>
        </authorList>
    </citation>
    <scope>NUCLEOTIDE SEQUENCE</scope>
    <source>
        <strain evidence="2">M490A</strain>
    </source>
</reference>
<dbReference type="RefSeq" id="WP_271863860.1">
    <property type="nucleotide sequence ID" value="NZ_JAOTGR010000001.1"/>
</dbReference>
<feature type="transmembrane region" description="Helical" evidence="1">
    <location>
        <begin position="62"/>
        <end position="83"/>
    </location>
</feature>
<name>A0A9X4AAP8_LACAM</name>
<organism evidence="2 3">
    <name type="scientific">Lactobacillus amylovorus</name>
    <dbReference type="NCBI Taxonomy" id="1604"/>
    <lineage>
        <taxon>Bacteria</taxon>
        <taxon>Bacillati</taxon>
        <taxon>Bacillota</taxon>
        <taxon>Bacilli</taxon>
        <taxon>Lactobacillales</taxon>
        <taxon>Lactobacillaceae</taxon>
        <taxon>Lactobacillus</taxon>
    </lineage>
</organism>
<evidence type="ECO:0000313" key="2">
    <source>
        <dbReference type="EMBL" id="MDB6257681.1"/>
    </source>
</evidence>
<keyword evidence="1" id="KW-0812">Transmembrane</keyword>
<dbReference type="Gene3D" id="3.90.20.10">
    <property type="match status" value="1"/>
</dbReference>
<protein>
    <submittedName>
        <fullName evidence="2">Uncharacterized protein</fullName>
    </submittedName>
</protein>